<accession>A0A086ZPL9</accession>
<gene>
    <name evidence="1" type="ORF">BBOU_0598</name>
</gene>
<name>A0A086ZPL9_9BIFI</name>
<reference evidence="1 2" key="1">
    <citation type="submission" date="2014-03" db="EMBL/GenBank/DDBJ databases">
        <title>Genomics of Bifidobacteria.</title>
        <authorList>
            <person name="Ventura M."/>
            <person name="Milani C."/>
            <person name="Lugli G.A."/>
        </authorList>
    </citation>
    <scope>NUCLEOTIDE SEQUENCE [LARGE SCALE GENOMIC DNA]</scope>
    <source>
        <strain evidence="1 2">LMG 10736</strain>
    </source>
</reference>
<keyword evidence="2" id="KW-1185">Reference proteome</keyword>
<dbReference type="Proteomes" id="UP000029093">
    <property type="component" value="Unassembled WGS sequence"/>
</dbReference>
<evidence type="ECO:0000313" key="2">
    <source>
        <dbReference type="Proteomes" id="UP000029093"/>
    </source>
</evidence>
<sequence length="76" mass="8725">MDMNPSDKFCFMPGDLVRLSPEKEAEVNRRTGYVPWSDAKQKWVSDEKIRRYKAGEDFNGADIAAEYDRLHNAGSI</sequence>
<evidence type="ECO:0000313" key="1">
    <source>
        <dbReference type="EMBL" id="KFI48469.1"/>
    </source>
</evidence>
<dbReference type="AlphaFoldDB" id="A0A086ZPL9"/>
<proteinExistence type="predicted"/>
<dbReference type="EMBL" id="JGYQ01000007">
    <property type="protein sequence ID" value="KFI48469.1"/>
    <property type="molecule type" value="Genomic_DNA"/>
</dbReference>
<organism evidence="1 2">
    <name type="scientific">Bifidobacterium boum</name>
    <dbReference type="NCBI Taxonomy" id="78343"/>
    <lineage>
        <taxon>Bacteria</taxon>
        <taxon>Bacillati</taxon>
        <taxon>Actinomycetota</taxon>
        <taxon>Actinomycetes</taxon>
        <taxon>Bifidobacteriales</taxon>
        <taxon>Bifidobacteriaceae</taxon>
        <taxon>Bifidobacterium</taxon>
    </lineage>
</organism>
<protein>
    <submittedName>
        <fullName evidence="1">Uncharacterized protein</fullName>
    </submittedName>
</protein>
<comment type="caution">
    <text evidence="1">The sequence shown here is derived from an EMBL/GenBank/DDBJ whole genome shotgun (WGS) entry which is preliminary data.</text>
</comment>